<evidence type="ECO:0000256" key="1">
    <source>
        <dbReference type="SAM" id="MobiDB-lite"/>
    </source>
</evidence>
<evidence type="ECO:0000313" key="3">
    <source>
        <dbReference type="Proteomes" id="UP000034879"/>
    </source>
</evidence>
<proteinExistence type="predicted"/>
<accession>A0A0G1T1K4</accession>
<gene>
    <name evidence="2" type="ORF">UY01_C0008G0013</name>
</gene>
<evidence type="ECO:0000313" key="2">
    <source>
        <dbReference type="EMBL" id="KKU75602.1"/>
    </source>
</evidence>
<sequence>MKEKRSALEGFGGTVLTTGTPADILTQAEKRAAEQNKKRSIREKITRKNRVSGVDILSEEAAQDNAVFDQEKKAEKERQEQYRRSIFRHNILTRVMYLVMQSDAWSFLSRRDLYDIETTLGPSIRGTIDRLEKSGNVLEKAREDYDDVFGDGEYEKRADKELYQIVHDLIIEEEKKVALLDELRKRHPENSLFKTGQPQVPDSAENKRAYAKVFCATHESSLDHISQEGLRFAGEEMMG</sequence>
<feature type="non-terminal residue" evidence="2">
    <location>
        <position position="239"/>
    </location>
</feature>
<dbReference type="Proteomes" id="UP000034879">
    <property type="component" value="Unassembled WGS sequence"/>
</dbReference>
<protein>
    <submittedName>
        <fullName evidence="2">Uncharacterized protein</fullName>
    </submittedName>
</protein>
<reference evidence="2" key="1">
    <citation type="journal article" date="2015" name="Nature">
        <title>rRNA introns, odd ribosomes, and small enigmatic genomes across a large radiation of phyla.</title>
        <authorList>
            <person name="Brown C.T."/>
            <person name="Hug L.A."/>
            <person name="Thomas B.C."/>
            <person name="Sharon I."/>
            <person name="Castelle C.J."/>
            <person name="Singh A."/>
            <person name="Wilkins M.J."/>
            <person name="Williams K.H."/>
            <person name="Banfield J.F."/>
        </authorList>
    </citation>
    <scope>NUCLEOTIDE SEQUENCE [LARGE SCALE GENOMIC DNA]</scope>
</reference>
<organism evidence="2 3">
    <name type="scientific">Candidatus Nomurabacteria bacterium GW2011_GWB1_47_6</name>
    <dbReference type="NCBI Taxonomy" id="1618749"/>
    <lineage>
        <taxon>Bacteria</taxon>
        <taxon>Candidatus Nomuraibacteriota</taxon>
    </lineage>
</organism>
<feature type="region of interest" description="Disordered" evidence="1">
    <location>
        <begin position="1"/>
        <end position="23"/>
    </location>
</feature>
<name>A0A0G1T1K4_9BACT</name>
<dbReference type="AlphaFoldDB" id="A0A0G1T1K4"/>
<dbReference type="EMBL" id="LCOJ01000008">
    <property type="protein sequence ID" value="KKU75602.1"/>
    <property type="molecule type" value="Genomic_DNA"/>
</dbReference>
<comment type="caution">
    <text evidence="2">The sequence shown here is derived from an EMBL/GenBank/DDBJ whole genome shotgun (WGS) entry which is preliminary data.</text>
</comment>